<dbReference type="Proteomes" id="UP000466848">
    <property type="component" value="Chromosome"/>
</dbReference>
<sequence length="156" mass="17623">MSIIKAVQDFLCTYKGMDLQEVEVEETEAGPIFKAISAVLTDRTDEGPSSYALQPTGNSVTRKDILGNKTYEHDYVFYAKEAAGDEVDRQDNYSFMEGLFSWLEDQDEAGNFPELPTGYTAEGLTVANIILFELEERVGLYQVQIKLRYRKENPNG</sequence>
<dbReference type="AlphaFoldDB" id="A0A858BT37"/>
<gene>
    <name evidence="1" type="ORF">Ami103574_02575</name>
</gene>
<evidence type="ECO:0008006" key="3">
    <source>
        <dbReference type="Google" id="ProtNLM"/>
    </source>
</evidence>
<dbReference type="KEGG" id="abut:Ami103574_02575"/>
<evidence type="ECO:0000313" key="1">
    <source>
        <dbReference type="EMBL" id="QIB68265.1"/>
    </source>
</evidence>
<dbReference type="RefSeq" id="WP_163065185.1">
    <property type="nucleotide sequence ID" value="NZ_CP048649.1"/>
</dbReference>
<organism evidence="1 2">
    <name type="scientific">Aminipila butyrica</name>
    <dbReference type="NCBI Taxonomy" id="433296"/>
    <lineage>
        <taxon>Bacteria</taxon>
        <taxon>Bacillati</taxon>
        <taxon>Bacillota</taxon>
        <taxon>Clostridia</taxon>
        <taxon>Peptostreptococcales</taxon>
        <taxon>Anaerovoracaceae</taxon>
        <taxon>Aminipila</taxon>
    </lineage>
</organism>
<accession>A0A858BT37</accession>
<keyword evidence="2" id="KW-1185">Reference proteome</keyword>
<dbReference type="EMBL" id="CP048649">
    <property type="protein sequence ID" value="QIB68265.1"/>
    <property type="molecule type" value="Genomic_DNA"/>
</dbReference>
<protein>
    <recommendedName>
        <fullName evidence="3">Chloramphenicol resistance protein</fullName>
    </recommendedName>
</protein>
<name>A0A858BT37_9FIRM</name>
<reference evidence="1 2" key="1">
    <citation type="submission" date="2020-02" db="EMBL/GenBank/DDBJ databases">
        <authorList>
            <person name="Kim Y.B."/>
            <person name="Roh S.W."/>
        </authorList>
    </citation>
    <scope>NUCLEOTIDE SEQUENCE [LARGE SCALE GENOMIC DNA]</scope>
    <source>
        <strain evidence="1 2">DSM 103574</strain>
    </source>
</reference>
<proteinExistence type="predicted"/>
<evidence type="ECO:0000313" key="2">
    <source>
        <dbReference type="Proteomes" id="UP000466848"/>
    </source>
</evidence>